<organism evidence="18 19">
    <name type="scientific">Paxillus rubicundulus Ve08.2h10</name>
    <dbReference type="NCBI Taxonomy" id="930991"/>
    <lineage>
        <taxon>Eukaryota</taxon>
        <taxon>Fungi</taxon>
        <taxon>Dikarya</taxon>
        <taxon>Basidiomycota</taxon>
        <taxon>Agaricomycotina</taxon>
        <taxon>Agaricomycetes</taxon>
        <taxon>Agaricomycetidae</taxon>
        <taxon>Boletales</taxon>
        <taxon>Paxilineae</taxon>
        <taxon>Paxillaceae</taxon>
        <taxon>Paxillus</taxon>
    </lineage>
</organism>
<keyword evidence="19" id="KW-1185">Reference proteome</keyword>
<comment type="subcellular location">
    <subcellularLocation>
        <location evidence="16">Cytoplasm</location>
    </subcellularLocation>
    <subcellularLocation>
        <location evidence="2 16">Endoplasmic reticulum membrane</location>
        <topology evidence="2 16">Peripheral membrane protein</topology>
    </subcellularLocation>
    <subcellularLocation>
        <location evidence="16">Microsome membrane</location>
        <topology evidence="16">Peripheral membrane protein</topology>
    </subcellularLocation>
</comment>
<keyword evidence="6 16" id="KW-0963">Cytoplasm</keyword>
<dbReference type="InterPro" id="IPR001251">
    <property type="entry name" value="CRAL-TRIO_dom"/>
</dbReference>
<comment type="catalytic activity">
    <reaction evidence="14">
        <text>a 1,2-diacyl-sn-glycero-3-phospho-(1D-myo-inositol)(in) = a 1,2-diacyl-sn-glycero-3-phospho-(1D-myo-inositol)(out)</text>
        <dbReference type="Rhea" id="RHEA:38691"/>
        <dbReference type="ChEBI" id="CHEBI:57880"/>
    </reaction>
    <physiologicalReaction direction="left-to-right" evidence="14">
        <dbReference type="Rhea" id="RHEA:38692"/>
    </physiologicalReaction>
</comment>
<dbReference type="HOGENOM" id="CLU_045138_0_0_1"/>
<keyword evidence="12 16" id="KW-0445">Lipid transport</keyword>
<evidence type="ECO:0000256" key="9">
    <source>
        <dbReference type="ARBA" id="ARBA00022824"/>
    </source>
</evidence>
<sequence length="295" mass="32915">MPSASQVSAAAPTHVLAPPVLNEGVEPSNALTAKFTPAEWIALKKFRSMLSESFAEAFPDDPDAGVMPYRMWGITIDPKNPKEARVSVILMKFLRARNLDPTEAKDMFISTLRWRESFNVDAAMNERFPDEVFGNLGKVYGKDKQGHPVIYNLYGATKDLNAVFGDVQRFLRWRVAFMEKSIALLDFETVDQMVQIHDYEGVGLSNRTDNSKNAASEASSIFQGHYPEFLSRKFFVNVPSFLAWIFWLFKPLLSTATLAKMTVVGSGHRVIGAALLPIIDEAKLPKKYGGVAVDF</sequence>
<name>A0A0D0D4H8_9AGAM</name>
<evidence type="ECO:0000256" key="3">
    <source>
        <dbReference type="ARBA" id="ARBA00006667"/>
    </source>
</evidence>
<keyword evidence="5 16" id="KW-0813">Transport</keyword>
<dbReference type="GO" id="GO:0046872">
    <property type="term" value="F:metal ion binding"/>
    <property type="evidence" value="ECO:0007669"/>
    <property type="project" value="UniProtKB-KW"/>
</dbReference>
<comment type="function">
    <text evidence="15">Non-classical phosphatidylinositol (PtdIns) transfer protein (PITP), which exhibits PtdIns-binding/transfer activity in the absence of detectable PtdCho-binding/transfer activity. Regulates PtdIns(4,5)P2 homeostasis at the plasma membrane. Heme-binding protein that may play a role in organic oxidant-induced stress responses.</text>
</comment>
<dbReference type="EMBL" id="KN826568">
    <property type="protein sequence ID" value="KIK78506.1"/>
    <property type="molecule type" value="Genomic_DNA"/>
</dbReference>
<keyword evidence="10 16" id="KW-0492">Microsome</keyword>
<evidence type="ECO:0000256" key="16">
    <source>
        <dbReference type="RuleBase" id="RU367059"/>
    </source>
</evidence>
<dbReference type="InterPro" id="IPR042938">
    <property type="entry name" value="Sfh5"/>
</dbReference>
<evidence type="ECO:0000256" key="4">
    <source>
        <dbReference type="ARBA" id="ARBA00018320"/>
    </source>
</evidence>
<evidence type="ECO:0000256" key="2">
    <source>
        <dbReference type="ARBA" id="ARBA00004406"/>
    </source>
</evidence>
<evidence type="ECO:0000256" key="10">
    <source>
        <dbReference type="ARBA" id="ARBA00022848"/>
    </source>
</evidence>
<dbReference type="PANTHER" id="PTHR47669:SF1">
    <property type="entry name" value="PHOSPHATIDYLINOSITOL TRANSFER PROTEIN SFH5"/>
    <property type="match status" value="1"/>
</dbReference>
<dbReference type="Pfam" id="PF03765">
    <property type="entry name" value="CRAL_TRIO_N"/>
    <property type="match status" value="1"/>
</dbReference>
<dbReference type="GO" id="GO:0005789">
    <property type="term" value="C:endoplasmic reticulum membrane"/>
    <property type="evidence" value="ECO:0007669"/>
    <property type="project" value="UniProtKB-SubCell"/>
</dbReference>
<dbReference type="CDD" id="cd00170">
    <property type="entry name" value="SEC14"/>
    <property type="match status" value="1"/>
</dbReference>
<evidence type="ECO:0000256" key="1">
    <source>
        <dbReference type="ARBA" id="ARBA00001970"/>
    </source>
</evidence>
<evidence type="ECO:0000313" key="19">
    <source>
        <dbReference type="Proteomes" id="UP000054538"/>
    </source>
</evidence>
<dbReference type="SUPFAM" id="SSF52087">
    <property type="entry name" value="CRAL/TRIO domain"/>
    <property type="match status" value="1"/>
</dbReference>
<dbReference type="Proteomes" id="UP000054538">
    <property type="component" value="Unassembled WGS sequence"/>
</dbReference>
<evidence type="ECO:0000256" key="7">
    <source>
        <dbReference type="ARBA" id="ARBA00022617"/>
    </source>
</evidence>
<dbReference type="InterPro" id="IPR036273">
    <property type="entry name" value="CRAL/TRIO_N_dom_sf"/>
</dbReference>
<keyword evidence="7" id="KW-0349">Heme</keyword>
<dbReference type="InterPro" id="IPR011074">
    <property type="entry name" value="CRAL/TRIO_N_dom"/>
</dbReference>
<dbReference type="GO" id="GO:0032541">
    <property type="term" value="C:cortical endoplasmic reticulum"/>
    <property type="evidence" value="ECO:0007669"/>
    <property type="project" value="TreeGrafter"/>
</dbReference>
<dbReference type="GO" id="GO:0043001">
    <property type="term" value="P:Golgi to plasma membrane protein transport"/>
    <property type="evidence" value="ECO:0007669"/>
    <property type="project" value="TreeGrafter"/>
</dbReference>
<dbReference type="GO" id="GO:0017157">
    <property type="term" value="P:regulation of exocytosis"/>
    <property type="evidence" value="ECO:0007669"/>
    <property type="project" value="TreeGrafter"/>
</dbReference>
<proteinExistence type="inferred from homology"/>
<evidence type="ECO:0000256" key="15">
    <source>
        <dbReference type="ARBA" id="ARBA00024180"/>
    </source>
</evidence>
<reference evidence="18 19" key="1">
    <citation type="submission" date="2014-04" db="EMBL/GenBank/DDBJ databases">
        <authorList>
            <consortium name="DOE Joint Genome Institute"/>
            <person name="Kuo A."/>
            <person name="Kohler A."/>
            <person name="Jargeat P."/>
            <person name="Nagy L.G."/>
            <person name="Floudas D."/>
            <person name="Copeland A."/>
            <person name="Barry K.W."/>
            <person name="Cichocki N."/>
            <person name="Veneault-Fourrey C."/>
            <person name="LaButti K."/>
            <person name="Lindquist E.A."/>
            <person name="Lipzen A."/>
            <person name="Lundell T."/>
            <person name="Morin E."/>
            <person name="Murat C."/>
            <person name="Sun H."/>
            <person name="Tunlid A."/>
            <person name="Henrissat B."/>
            <person name="Grigoriev I.V."/>
            <person name="Hibbett D.S."/>
            <person name="Martin F."/>
            <person name="Nordberg H.P."/>
            <person name="Cantor M.N."/>
            <person name="Hua S.X."/>
        </authorList>
    </citation>
    <scope>NUCLEOTIDE SEQUENCE [LARGE SCALE GENOMIC DNA]</scope>
    <source>
        <strain evidence="18 19">Ve08.2h10</strain>
    </source>
</reference>
<reference evidence="19" key="2">
    <citation type="submission" date="2015-01" db="EMBL/GenBank/DDBJ databases">
        <title>Evolutionary Origins and Diversification of the Mycorrhizal Mutualists.</title>
        <authorList>
            <consortium name="DOE Joint Genome Institute"/>
            <consortium name="Mycorrhizal Genomics Consortium"/>
            <person name="Kohler A."/>
            <person name="Kuo A."/>
            <person name="Nagy L.G."/>
            <person name="Floudas D."/>
            <person name="Copeland A."/>
            <person name="Barry K.W."/>
            <person name="Cichocki N."/>
            <person name="Veneault-Fourrey C."/>
            <person name="LaButti K."/>
            <person name="Lindquist E.A."/>
            <person name="Lipzen A."/>
            <person name="Lundell T."/>
            <person name="Morin E."/>
            <person name="Murat C."/>
            <person name="Riley R."/>
            <person name="Ohm R."/>
            <person name="Sun H."/>
            <person name="Tunlid A."/>
            <person name="Henrissat B."/>
            <person name="Grigoriev I.V."/>
            <person name="Hibbett D.S."/>
            <person name="Martin F."/>
        </authorList>
    </citation>
    <scope>NUCLEOTIDE SEQUENCE [LARGE SCALE GENOMIC DNA]</scope>
    <source>
        <strain evidence="19">Ve08.2h10</strain>
    </source>
</reference>
<feature type="domain" description="CRAL-TRIO" evidence="17">
    <location>
        <begin position="120"/>
        <end position="295"/>
    </location>
</feature>
<evidence type="ECO:0000313" key="18">
    <source>
        <dbReference type="EMBL" id="KIK78506.1"/>
    </source>
</evidence>
<evidence type="ECO:0000256" key="6">
    <source>
        <dbReference type="ARBA" id="ARBA00022490"/>
    </source>
</evidence>
<dbReference type="GO" id="GO:0005886">
    <property type="term" value="C:plasma membrane"/>
    <property type="evidence" value="ECO:0007669"/>
    <property type="project" value="TreeGrafter"/>
</dbReference>
<dbReference type="SMART" id="SM00516">
    <property type="entry name" value="SEC14"/>
    <property type="match status" value="1"/>
</dbReference>
<dbReference type="Gene3D" id="3.40.525.10">
    <property type="entry name" value="CRAL-TRIO lipid binding domain"/>
    <property type="match status" value="1"/>
</dbReference>
<dbReference type="AlphaFoldDB" id="A0A0D0D4H8"/>
<keyword evidence="9 16" id="KW-0256">Endoplasmic reticulum</keyword>
<dbReference type="PROSITE" id="PS50191">
    <property type="entry name" value="CRAL_TRIO"/>
    <property type="match status" value="1"/>
</dbReference>
<comment type="cofactor">
    <cofactor evidence="1">
        <name>heme b</name>
        <dbReference type="ChEBI" id="CHEBI:60344"/>
    </cofactor>
</comment>
<protein>
    <recommendedName>
        <fullName evidence="4 16">Phosphatidylinositol transfer protein SFH5</fullName>
        <shortName evidence="16">PITP SFH5</shortName>
    </recommendedName>
</protein>
<evidence type="ECO:0000256" key="5">
    <source>
        <dbReference type="ARBA" id="ARBA00022448"/>
    </source>
</evidence>
<evidence type="ECO:0000259" key="17">
    <source>
        <dbReference type="PROSITE" id="PS50191"/>
    </source>
</evidence>
<dbReference type="Pfam" id="PF00650">
    <property type="entry name" value="CRAL_TRIO"/>
    <property type="match status" value="1"/>
</dbReference>
<comment type="similarity">
    <text evidence="3 16">Belongs to the SFH5 family.</text>
</comment>
<dbReference type="STRING" id="930991.A0A0D0D4H8"/>
<dbReference type="GO" id="GO:0005829">
    <property type="term" value="C:cytosol"/>
    <property type="evidence" value="ECO:0007669"/>
    <property type="project" value="TreeGrafter"/>
</dbReference>
<dbReference type="GO" id="GO:0008526">
    <property type="term" value="F:phosphatidylinositol transfer activity"/>
    <property type="evidence" value="ECO:0007669"/>
    <property type="project" value="UniProtKB-UniRule"/>
</dbReference>
<accession>A0A0D0D4H8</accession>
<keyword evidence="13 16" id="KW-0472">Membrane</keyword>
<dbReference type="InterPro" id="IPR036865">
    <property type="entry name" value="CRAL-TRIO_dom_sf"/>
</dbReference>
<dbReference type="PANTHER" id="PTHR47669">
    <property type="entry name" value="PHOSPHATIDYLINOSITOL TRANSFER PROTEIN SFH5"/>
    <property type="match status" value="1"/>
</dbReference>
<dbReference type="OrthoDB" id="75724at2759"/>
<evidence type="ECO:0000256" key="14">
    <source>
        <dbReference type="ARBA" id="ARBA00024146"/>
    </source>
</evidence>
<evidence type="ECO:0000256" key="12">
    <source>
        <dbReference type="ARBA" id="ARBA00023055"/>
    </source>
</evidence>
<keyword evidence="11" id="KW-0408">Iron</keyword>
<keyword evidence="8" id="KW-0479">Metal-binding</keyword>
<gene>
    <name evidence="18" type="ORF">PAXRUDRAFT_163858</name>
</gene>
<evidence type="ECO:0000256" key="11">
    <source>
        <dbReference type="ARBA" id="ARBA00023004"/>
    </source>
</evidence>
<dbReference type="SUPFAM" id="SSF46938">
    <property type="entry name" value="CRAL/TRIO N-terminal domain"/>
    <property type="match status" value="1"/>
</dbReference>
<evidence type="ECO:0000256" key="8">
    <source>
        <dbReference type="ARBA" id="ARBA00022723"/>
    </source>
</evidence>
<evidence type="ECO:0000256" key="13">
    <source>
        <dbReference type="ARBA" id="ARBA00023136"/>
    </source>
</evidence>
<dbReference type="InParanoid" id="A0A0D0D4H8"/>